<dbReference type="OrthoDB" id="432970at2759"/>
<evidence type="ECO:0000313" key="2">
    <source>
        <dbReference type="Proteomes" id="UP000827724"/>
    </source>
</evidence>
<reference evidence="1" key="1">
    <citation type="submission" date="2021-08" db="EMBL/GenBank/DDBJ databases">
        <title>Chromosome-Level Trichoderma cornu-damae using Hi-C Data.</title>
        <authorList>
            <person name="Kim C.S."/>
        </authorList>
    </citation>
    <scope>NUCLEOTIDE SEQUENCE</scope>
    <source>
        <strain evidence="1">KA19-0412C</strain>
    </source>
</reference>
<accession>A0A9P8QHE7</accession>
<keyword evidence="2" id="KW-1185">Reference proteome</keyword>
<comment type="caution">
    <text evidence="1">The sequence shown here is derived from an EMBL/GenBank/DDBJ whole genome shotgun (WGS) entry which is preliminary data.</text>
</comment>
<proteinExistence type="predicted"/>
<name>A0A9P8QHE7_9HYPO</name>
<dbReference type="EMBL" id="JAIWOZ010000004">
    <property type="protein sequence ID" value="KAH6606335.1"/>
    <property type="molecule type" value="Genomic_DNA"/>
</dbReference>
<protein>
    <submittedName>
        <fullName evidence="1">Uncharacterized protein</fullName>
    </submittedName>
</protein>
<evidence type="ECO:0000313" key="1">
    <source>
        <dbReference type="EMBL" id="KAH6606335.1"/>
    </source>
</evidence>
<dbReference type="Proteomes" id="UP000827724">
    <property type="component" value="Unassembled WGS sequence"/>
</dbReference>
<dbReference type="AlphaFoldDB" id="A0A9P8QHE7"/>
<sequence length="141" mass="15653">MSVDAAFDHWNYQAYQKADARALAASVGMNIPTPQAQGHGLECGLMYPIRRLVVTGKDTPENFRILFGTDQLGTLHKEQRRNVLMSLQQRGSPAAKLQGFYDRGCPEFTPRPASDAEKEELLSFVGGCQEAALLLREVSQR</sequence>
<gene>
    <name evidence="1" type="ORF">Trco_005488</name>
</gene>
<organism evidence="1 2">
    <name type="scientific">Trichoderma cornu-damae</name>
    <dbReference type="NCBI Taxonomy" id="654480"/>
    <lineage>
        <taxon>Eukaryota</taxon>
        <taxon>Fungi</taxon>
        <taxon>Dikarya</taxon>
        <taxon>Ascomycota</taxon>
        <taxon>Pezizomycotina</taxon>
        <taxon>Sordariomycetes</taxon>
        <taxon>Hypocreomycetidae</taxon>
        <taxon>Hypocreales</taxon>
        <taxon>Hypocreaceae</taxon>
        <taxon>Trichoderma</taxon>
    </lineage>
</organism>